<dbReference type="Pfam" id="PF10588">
    <property type="entry name" value="NADH-G_4Fe-4S_3"/>
    <property type="match status" value="1"/>
</dbReference>
<dbReference type="Gene3D" id="3.40.50.1780">
    <property type="match status" value="1"/>
</dbReference>
<dbReference type="Pfam" id="PF13510">
    <property type="entry name" value="Fer2_4"/>
    <property type="match status" value="1"/>
</dbReference>
<dbReference type="SUPFAM" id="SSF53920">
    <property type="entry name" value="Fe-only hydrogenase"/>
    <property type="match status" value="1"/>
</dbReference>
<dbReference type="InterPro" id="IPR050340">
    <property type="entry name" value="Cytosolic_Fe-S_CAF"/>
</dbReference>
<dbReference type="FunFam" id="3.10.20.740:FF:000004">
    <property type="entry name" value="NADH-quinone oxidoreductase"/>
    <property type="match status" value="1"/>
</dbReference>
<dbReference type="InterPro" id="IPR036010">
    <property type="entry name" value="2Fe-2S_ferredoxin-like_sf"/>
</dbReference>
<keyword evidence="8" id="KW-1278">Translocase</keyword>
<comment type="subcellular location">
    <subcellularLocation>
        <location evidence="2">Membrane</location>
    </subcellularLocation>
</comment>
<dbReference type="Pfam" id="PF02256">
    <property type="entry name" value="Fe_hyd_SSU"/>
    <property type="match status" value="1"/>
</dbReference>
<dbReference type="InterPro" id="IPR003149">
    <property type="entry name" value="Fe_hydrogenase_ssu"/>
</dbReference>
<dbReference type="STRING" id="1291379.TPE_0919"/>
<evidence type="ECO:0000256" key="2">
    <source>
        <dbReference type="ARBA" id="ARBA00004370"/>
    </source>
</evidence>
<evidence type="ECO:0000256" key="9">
    <source>
        <dbReference type="ARBA" id="ARBA00023004"/>
    </source>
</evidence>
<dbReference type="Proteomes" id="UP000015620">
    <property type="component" value="Chromosome"/>
</dbReference>
<evidence type="ECO:0000259" key="16">
    <source>
        <dbReference type="PROSITE" id="PS51839"/>
    </source>
</evidence>
<keyword evidence="5" id="KW-0001">2Fe-2S</keyword>
<dbReference type="Gene3D" id="4.10.260.20">
    <property type="entry name" value="Iron hydrogenase, small subunit"/>
    <property type="match status" value="1"/>
</dbReference>
<proteinExistence type="inferred from homology"/>
<dbReference type="EC" id="1.12.7.2" evidence="17"/>
<keyword evidence="4" id="KW-0004">4Fe-4S</keyword>
<evidence type="ECO:0000256" key="7">
    <source>
        <dbReference type="ARBA" id="ARBA00022737"/>
    </source>
</evidence>
<dbReference type="FunFam" id="3.30.70.20:FF:000035">
    <property type="entry name" value="Iron hydrogenase 1"/>
    <property type="match status" value="1"/>
</dbReference>
<dbReference type="Gene3D" id="3.30.70.20">
    <property type="match status" value="1"/>
</dbReference>
<dbReference type="GO" id="GO:0008901">
    <property type="term" value="F:ferredoxin hydrogenase activity"/>
    <property type="evidence" value="ECO:0007669"/>
    <property type="project" value="UniProtKB-EC"/>
</dbReference>
<feature type="domain" description="4Fe-4S ferredoxin-type" evidence="15">
    <location>
        <begin position="140"/>
        <end position="170"/>
    </location>
</feature>
<keyword evidence="17" id="KW-0560">Oxidoreductase</keyword>
<evidence type="ECO:0000256" key="10">
    <source>
        <dbReference type="ARBA" id="ARBA00023014"/>
    </source>
</evidence>
<dbReference type="EMBL" id="CP004120">
    <property type="protein sequence ID" value="AGT43415.1"/>
    <property type="molecule type" value="Genomic_DNA"/>
</dbReference>
<dbReference type="InterPro" id="IPR036991">
    <property type="entry name" value="Fe_hydrogenase_ssu_sf"/>
</dbReference>
<evidence type="ECO:0000256" key="6">
    <source>
        <dbReference type="ARBA" id="ARBA00022723"/>
    </source>
</evidence>
<evidence type="ECO:0000256" key="12">
    <source>
        <dbReference type="ARBA" id="ARBA00023136"/>
    </source>
</evidence>
<dbReference type="InterPro" id="IPR019574">
    <property type="entry name" value="NADH_UbQ_OxRdtase_Gsu_4Fe4S-bd"/>
</dbReference>
<organism evidence="17 18">
    <name type="scientific">Treponema pedis str. T A4</name>
    <dbReference type="NCBI Taxonomy" id="1291379"/>
    <lineage>
        <taxon>Bacteria</taxon>
        <taxon>Pseudomonadati</taxon>
        <taxon>Spirochaetota</taxon>
        <taxon>Spirochaetia</taxon>
        <taxon>Spirochaetales</taxon>
        <taxon>Treponemataceae</taxon>
        <taxon>Treponema</taxon>
    </lineage>
</organism>
<feature type="domain" description="4Fe-4S ferredoxin-type" evidence="15">
    <location>
        <begin position="183"/>
        <end position="213"/>
    </location>
</feature>
<dbReference type="InterPro" id="IPR017900">
    <property type="entry name" value="4Fe4S_Fe_S_CS"/>
</dbReference>
<dbReference type="Pfam" id="PF12838">
    <property type="entry name" value="Fer4_7"/>
    <property type="match status" value="1"/>
</dbReference>
<dbReference type="SMART" id="SM00902">
    <property type="entry name" value="Fe_hyd_SSU"/>
    <property type="match status" value="1"/>
</dbReference>
<sequence length="594" mass="65731">MEKMINVKINGKEVQVAEGSTIMQAARLANVKIPSLCYNEDLPAWGSCGLCVVHLENNPRMMRACCTKAVDGMSIVTHSPEIVRARRSVLELILSNHPQECLTCSRNNKCELQTLAAEFGLRDIHFEHYINEKPKDDSNGAIVFERNKCISCGRCVEVCQNMQSVYAIEYQGRGGKTVIAPAVMAELEDSPCVRCGQCAAHCPVGAIYEAKPKMDLWAKLSEPETVSVVQIAPAVRVALGEEFELKPGELTTGKIYAALRRLGFNYIFDTNFSADLTITEEAQEFVSNFTSGKYKFPQFTSCCPAWVDFAEKYHHDLIPHLSSTKSPMQIMGPMIKTYWAEKMKIDPAKIFSVAVMPCTAKKYECGKDKTMFASGYQDVDTVITTRELANYIRQSGIEFNLLEEQEADSPLGPYSGAGTIFGATGGVMEAALRTAYFYITGKELESLDFNEVRGMAGVREAKININGADVRIAVVNQLGNLPDFLAKLKNSIAAGGEPLYHFVEVMACRGGCVGGGGQPYGCTDEVRKARAQGLYTDDKKAKVRTSHNNPYIRQVYDEFLGKPNSEKAHHLLHTSYIKREPYNFNKNCSCCKDA</sequence>
<evidence type="ECO:0000259" key="14">
    <source>
        <dbReference type="PROSITE" id="PS51085"/>
    </source>
</evidence>
<keyword evidence="9" id="KW-0408">Iron</keyword>
<dbReference type="InterPro" id="IPR013352">
    <property type="entry name" value="Fe_hydrogenase_subset"/>
</dbReference>
<dbReference type="InterPro" id="IPR009016">
    <property type="entry name" value="Fe_hydrogenase"/>
</dbReference>
<dbReference type="SMART" id="SM00929">
    <property type="entry name" value="NADH-G_4Fe-4S_3"/>
    <property type="match status" value="1"/>
</dbReference>
<dbReference type="InterPro" id="IPR001041">
    <property type="entry name" value="2Fe-2S_ferredoxin-type"/>
</dbReference>
<reference evidence="17 18" key="1">
    <citation type="journal article" date="2013" name="PLoS ONE">
        <title>Genome-Wide Relatedness of Treponema pedis, from Gingiva and Necrotic Skin Lesions of Pigs, with the Human Oral Pathogen Treponema denticola.</title>
        <authorList>
            <person name="Svartstrom O."/>
            <person name="Mushtaq M."/>
            <person name="Pringle M."/>
            <person name="Segerman B."/>
        </authorList>
    </citation>
    <scope>NUCLEOTIDE SEQUENCE [LARGE SCALE GENOMIC DNA]</scope>
    <source>
        <strain evidence="17">T A4</strain>
    </source>
</reference>
<dbReference type="PROSITE" id="PS00198">
    <property type="entry name" value="4FE4S_FER_1"/>
    <property type="match status" value="1"/>
</dbReference>
<evidence type="ECO:0000313" key="17">
    <source>
        <dbReference type="EMBL" id="AGT43415.1"/>
    </source>
</evidence>
<evidence type="ECO:0000256" key="4">
    <source>
        <dbReference type="ARBA" id="ARBA00022485"/>
    </source>
</evidence>
<keyword evidence="12" id="KW-0472">Membrane</keyword>
<dbReference type="PROSITE" id="PS51839">
    <property type="entry name" value="4FE4S_HC3"/>
    <property type="match status" value="1"/>
</dbReference>
<feature type="domain" description="4Fe-4S His(Cys)3-ligated-type" evidence="16">
    <location>
        <begin position="81"/>
        <end position="120"/>
    </location>
</feature>
<dbReference type="PATRIC" id="fig|1291379.3.peg.915"/>
<comment type="similarity">
    <text evidence="3">Belongs to the complex I 75 kDa subunit family.</text>
</comment>
<dbReference type="Gene3D" id="3.10.20.740">
    <property type="match status" value="1"/>
</dbReference>
<dbReference type="PROSITE" id="PS51085">
    <property type="entry name" value="2FE2S_FER_2"/>
    <property type="match status" value="1"/>
</dbReference>
<dbReference type="Gene3D" id="3.40.950.10">
    <property type="entry name" value="Fe-only Hydrogenase (Larger Subunit), Chain L, domain 3"/>
    <property type="match status" value="1"/>
</dbReference>
<evidence type="ECO:0000256" key="5">
    <source>
        <dbReference type="ARBA" id="ARBA00022714"/>
    </source>
</evidence>
<dbReference type="InterPro" id="IPR049830">
    <property type="entry name" value="HndD"/>
</dbReference>
<feature type="domain" description="2Fe-2S ferredoxin-type" evidence="14">
    <location>
        <begin position="3"/>
        <end position="81"/>
    </location>
</feature>
<dbReference type="GO" id="GO:0005506">
    <property type="term" value="F:iron ion binding"/>
    <property type="evidence" value="ECO:0007669"/>
    <property type="project" value="InterPro"/>
</dbReference>
<dbReference type="SUPFAM" id="SSF54862">
    <property type="entry name" value="4Fe-4S ferredoxins"/>
    <property type="match status" value="1"/>
</dbReference>
<evidence type="ECO:0000256" key="8">
    <source>
        <dbReference type="ARBA" id="ARBA00022967"/>
    </source>
</evidence>
<dbReference type="InterPro" id="IPR004108">
    <property type="entry name" value="Fe_hydrogenase_lsu_C"/>
</dbReference>
<dbReference type="NCBIfam" id="TIGR02512">
    <property type="entry name" value="FeFe_hydrog_A"/>
    <property type="match status" value="1"/>
</dbReference>
<dbReference type="KEGG" id="tped:TPE_0919"/>
<gene>
    <name evidence="17" type="ORF">TPE_0919</name>
</gene>
<dbReference type="PROSITE" id="PS51379">
    <property type="entry name" value="4FE4S_FER_2"/>
    <property type="match status" value="2"/>
</dbReference>
<evidence type="ECO:0000259" key="15">
    <source>
        <dbReference type="PROSITE" id="PS51379"/>
    </source>
</evidence>
<dbReference type="CDD" id="cd00207">
    <property type="entry name" value="fer2"/>
    <property type="match status" value="1"/>
</dbReference>
<comment type="cofactor">
    <cofactor evidence="1">
        <name>[4Fe-4S] cluster</name>
        <dbReference type="ChEBI" id="CHEBI:49883"/>
    </cofactor>
</comment>
<evidence type="ECO:0000313" key="18">
    <source>
        <dbReference type="Proteomes" id="UP000015620"/>
    </source>
</evidence>
<evidence type="ECO:0000256" key="13">
    <source>
        <dbReference type="ARBA" id="ARBA00034078"/>
    </source>
</evidence>
<evidence type="ECO:0000256" key="3">
    <source>
        <dbReference type="ARBA" id="ARBA00005404"/>
    </source>
</evidence>
<dbReference type="GO" id="GO:0051539">
    <property type="term" value="F:4 iron, 4 sulfur cluster binding"/>
    <property type="evidence" value="ECO:0007669"/>
    <property type="project" value="UniProtKB-KW"/>
</dbReference>
<dbReference type="NCBIfam" id="NF040763">
    <property type="entry name" value="FeFe_hydrog_A6"/>
    <property type="match status" value="1"/>
</dbReference>
<dbReference type="HOGENOM" id="CLU_018240_2_1_12"/>
<keyword evidence="10" id="KW-0411">Iron-sulfur</keyword>
<keyword evidence="11" id="KW-0520">NAD</keyword>
<dbReference type="GO" id="GO:0051537">
    <property type="term" value="F:2 iron, 2 sulfur cluster binding"/>
    <property type="evidence" value="ECO:0007669"/>
    <property type="project" value="UniProtKB-KW"/>
</dbReference>
<dbReference type="AlphaFoldDB" id="S5ZTE2"/>
<evidence type="ECO:0000256" key="1">
    <source>
        <dbReference type="ARBA" id="ARBA00001966"/>
    </source>
</evidence>
<keyword evidence="6" id="KW-0479">Metal-binding</keyword>
<dbReference type="GO" id="GO:0016020">
    <property type="term" value="C:membrane"/>
    <property type="evidence" value="ECO:0007669"/>
    <property type="project" value="UniProtKB-SubCell"/>
</dbReference>
<evidence type="ECO:0000256" key="11">
    <source>
        <dbReference type="ARBA" id="ARBA00023027"/>
    </source>
</evidence>
<dbReference type="Pfam" id="PF02906">
    <property type="entry name" value="Fe_hyd_lg_C"/>
    <property type="match status" value="1"/>
</dbReference>
<dbReference type="SUPFAM" id="SSF54292">
    <property type="entry name" value="2Fe-2S ferredoxin-like"/>
    <property type="match status" value="1"/>
</dbReference>
<dbReference type="PANTHER" id="PTHR11615">
    <property type="entry name" value="NITRATE, FORMATE, IRON DEHYDROGENASE"/>
    <property type="match status" value="1"/>
</dbReference>
<accession>S5ZTE2</accession>
<comment type="cofactor">
    <cofactor evidence="13">
        <name>[2Fe-2S] cluster</name>
        <dbReference type="ChEBI" id="CHEBI:190135"/>
    </cofactor>
</comment>
<name>S5ZTE2_9SPIR</name>
<keyword evidence="7" id="KW-0677">Repeat</keyword>
<dbReference type="InterPro" id="IPR017896">
    <property type="entry name" value="4Fe4S_Fe-S-bd"/>
</dbReference>
<keyword evidence="18" id="KW-1185">Reference proteome</keyword>
<protein>
    <submittedName>
        <fullName evidence="17">Hydrogenase, Fe-only</fullName>
        <ecNumber evidence="17">1.12.7.2</ecNumber>
    </submittedName>
</protein>